<dbReference type="Proteomes" id="UP000824469">
    <property type="component" value="Unassembled WGS sequence"/>
</dbReference>
<comment type="caution">
    <text evidence="2">The sequence shown here is derived from an EMBL/GenBank/DDBJ whole genome shotgun (WGS) entry which is preliminary data.</text>
</comment>
<reference evidence="2 3" key="1">
    <citation type="journal article" date="2021" name="Nat. Plants">
        <title>The Taxus genome provides insights into paclitaxel biosynthesis.</title>
        <authorList>
            <person name="Xiong X."/>
            <person name="Gou J."/>
            <person name="Liao Q."/>
            <person name="Li Y."/>
            <person name="Zhou Q."/>
            <person name="Bi G."/>
            <person name="Li C."/>
            <person name="Du R."/>
            <person name="Wang X."/>
            <person name="Sun T."/>
            <person name="Guo L."/>
            <person name="Liang H."/>
            <person name="Lu P."/>
            <person name="Wu Y."/>
            <person name="Zhang Z."/>
            <person name="Ro D.K."/>
            <person name="Shang Y."/>
            <person name="Huang S."/>
            <person name="Yan J."/>
        </authorList>
    </citation>
    <scope>NUCLEOTIDE SEQUENCE [LARGE SCALE GENOMIC DNA]</scope>
    <source>
        <strain evidence="2">Ta-2019</strain>
    </source>
</reference>
<dbReference type="AlphaFoldDB" id="A0AA38GDT1"/>
<gene>
    <name evidence="2" type="ORF">KI387_016160</name>
</gene>
<dbReference type="EMBL" id="JAHRHJ020000003">
    <property type="protein sequence ID" value="KAH9321521.1"/>
    <property type="molecule type" value="Genomic_DNA"/>
</dbReference>
<feature type="compositionally biased region" description="Basic and acidic residues" evidence="1">
    <location>
        <begin position="41"/>
        <end position="53"/>
    </location>
</feature>
<feature type="non-terminal residue" evidence="2">
    <location>
        <position position="1"/>
    </location>
</feature>
<keyword evidence="3" id="KW-1185">Reference proteome</keyword>
<evidence type="ECO:0000313" key="3">
    <source>
        <dbReference type="Proteomes" id="UP000824469"/>
    </source>
</evidence>
<feature type="region of interest" description="Disordered" evidence="1">
    <location>
        <begin position="1"/>
        <end position="74"/>
    </location>
</feature>
<sequence length="74" mass="8133">TPARDLPANVRLFSRRSGQVRSIRPSKGPQQNYVHSGLSDRSARIRSGKDRQGKGRGPGCNESNGESCSRHDSR</sequence>
<organism evidence="2 3">
    <name type="scientific">Taxus chinensis</name>
    <name type="common">Chinese yew</name>
    <name type="synonym">Taxus wallichiana var. chinensis</name>
    <dbReference type="NCBI Taxonomy" id="29808"/>
    <lineage>
        <taxon>Eukaryota</taxon>
        <taxon>Viridiplantae</taxon>
        <taxon>Streptophyta</taxon>
        <taxon>Embryophyta</taxon>
        <taxon>Tracheophyta</taxon>
        <taxon>Spermatophyta</taxon>
        <taxon>Pinopsida</taxon>
        <taxon>Pinidae</taxon>
        <taxon>Conifers II</taxon>
        <taxon>Cupressales</taxon>
        <taxon>Taxaceae</taxon>
        <taxon>Taxus</taxon>
    </lineage>
</organism>
<evidence type="ECO:0000256" key="1">
    <source>
        <dbReference type="SAM" id="MobiDB-lite"/>
    </source>
</evidence>
<evidence type="ECO:0000313" key="2">
    <source>
        <dbReference type="EMBL" id="KAH9321521.1"/>
    </source>
</evidence>
<feature type="non-terminal residue" evidence="2">
    <location>
        <position position="74"/>
    </location>
</feature>
<proteinExistence type="predicted"/>
<name>A0AA38GDT1_TAXCH</name>
<protein>
    <submittedName>
        <fullName evidence="2">Uncharacterized protein</fullName>
    </submittedName>
</protein>
<accession>A0AA38GDT1</accession>